<dbReference type="GeneID" id="25740677"/>
<dbReference type="PANTHER" id="PTHR32215:SF0">
    <property type="entry name" value="CILIA- AND FLAGELLA-ASSOCIATED PROTEIN 57"/>
    <property type="match status" value="1"/>
</dbReference>
<dbReference type="RefSeq" id="XP_013899178.1">
    <property type="nucleotide sequence ID" value="XM_014043724.1"/>
</dbReference>
<reference evidence="2 3" key="1">
    <citation type="journal article" date="2013" name="BMC Genomics">
        <title>Reconstruction of the lipid metabolism for the microalga Monoraphidium neglectum from its genome sequence reveals characteristics suitable for biofuel production.</title>
        <authorList>
            <person name="Bogen C."/>
            <person name="Al-Dilaimi A."/>
            <person name="Albersmeier A."/>
            <person name="Wichmann J."/>
            <person name="Grundmann M."/>
            <person name="Rupp O."/>
            <person name="Lauersen K.J."/>
            <person name="Blifernez-Klassen O."/>
            <person name="Kalinowski J."/>
            <person name="Goesmann A."/>
            <person name="Mussgnug J.H."/>
            <person name="Kruse O."/>
        </authorList>
    </citation>
    <scope>NUCLEOTIDE SEQUENCE [LARGE SCALE GENOMIC DNA]</scope>
    <source>
        <strain evidence="2 3">SAG 48.87</strain>
    </source>
</reference>
<evidence type="ECO:0000256" key="1">
    <source>
        <dbReference type="SAM" id="MobiDB-lite"/>
    </source>
</evidence>
<gene>
    <name evidence="2" type="ORF">MNEG_7801</name>
</gene>
<keyword evidence="3" id="KW-1185">Reference proteome</keyword>
<name>A0A0D2KY69_9CHLO</name>
<dbReference type="Gene3D" id="2.130.10.10">
    <property type="entry name" value="YVTN repeat-like/Quinoprotein amine dehydrogenase"/>
    <property type="match status" value="1"/>
</dbReference>
<proteinExistence type="predicted"/>
<dbReference type="InterPro" id="IPR052993">
    <property type="entry name" value="CFA-57"/>
</dbReference>
<organism evidence="2 3">
    <name type="scientific">Monoraphidium neglectum</name>
    <dbReference type="NCBI Taxonomy" id="145388"/>
    <lineage>
        <taxon>Eukaryota</taxon>
        <taxon>Viridiplantae</taxon>
        <taxon>Chlorophyta</taxon>
        <taxon>core chlorophytes</taxon>
        <taxon>Chlorophyceae</taxon>
        <taxon>CS clade</taxon>
        <taxon>Sphaeropleales</taxon>
        <taxon>Selenastraceae</taxon>
        <taxon>Monoraphidium</taxon>
    </lineage>
</organism>
<dbReference type="InterPro" id="IPR015943">
    <property type="entry name" value="WD40/YVTN_repeat-like_dom_sf"/>
</dbReference>
<dbReference type="OrthoDB" id="532030at2759"/>
<feature type="region of interest" description="Disordered" evidence="1">
    <location>
        <begin position="214"/>
        <end position="242"/>
    </location>
</feature>
<evidence type="ECO:0000313" key="3">
    <source>
        <dbReference type="Proteomes" id="UP000054498"/>
    </source>
</evidence>
<dbReference type="PANTHER" id="PTHR32215">
    <property type="entry name" value="CILIA- AND FLAGELLA-ASSOCIATED PROTEIN 57"/>
    <property type="match status" value="1"/>
</dbReference>
<dbReference type="Proteomes" id="UP000054498">
    <property type="component" value="Unassembled WGS sequence"/>
</dbReference>
<dbReference type="STRING" id="145388.A0A0D2KY69"/>
<protein>
    <submittedName>
        <fullName evidence="2">WD repeat-containing protein 65</fullName>
    </submittedName>
</protein>
<evidence type="ECO:0000313" key="2">
    <source>
        <dbReference type="EMBL" id="KIZ00159.1"/>
    </source>
</evidence>
<feature type="compositionally biased region" description="Low complexity" evidence="1">
    <location>
        <begin position="226"/>
        <end position="236"/>
    </location>
</feature>
<dbReference type="SUPFAM" id="SSF69322">
    <property type="entry name" value="Tricorn protease domain 2"/>
    <property type="match status" value="1"/>
</dbReference>
<dbReference type="AlphaFoldDB" id="A0A0D2KY69"/>
<sequence>MATTVGIAPRLVFGLRTAAGAAGGDCLQYAEDGSFIYPGGHTVVISAPDGKSQRFLPGTPDCECVTALAVSPNKRLLAVAERAEKGVISVYDLQTLKRRKVLQAAEVGSQEYVSISFSSDGKQLLAQGGAPEWNLLLFAWERAKVAASVRTTNVQGVPLTKCSLSLGEGSLATALGPGVLRIFRVSEGGLKALPINNAKREGLPFTCQAWLPPTGGAGAGGDGADKGSTAAGAAAGDGRDKERQLLGTSDGEILLLEGTELRATLSCDTGGKSVESLVAYGKGFAAGQEAGLVTLFEKDEREKEGFRRARTFAVHDHPLRVRCLAVSPGEEQLALMLEGGPAFTLALLNQASCCRPHAPDPPSLGAQQCWLGRHGLCF</sequence>
<dbReference type="EMBL" id="KK101637">
    <property type="protein sequence ID" value="KIZ00159.1"/>
    <property type="molecule type" value="Genomic_DNA"/>
</dbReference>
<dbReference type="KEGG" id="mng:MNEG_7801"/>
<accession>A0A0D2KY69</accession>